<feature type="modified residue" description="4-aspartylphosphate" evidence="4">
    <location>
        <position position="768"/>
    </location>
</feature>
<accession>A0ABT9STD6</accession>
<organism evidence="9 10">
    <name type="scientific">Luteibacter jiangsuensis</name>
    <dbReference type="NCBI Taxonomy" id="637577"/>
    <lineage>
        <taxon>Bacteria</taxon>
        <taxon>Pseudomonadati</taxon>
        <taxon>Pseudomonadota</taxon>
        <taxon>Gammaproteobacteria</taxon>
        <taxon>Lysobacterales</taxon>
        <taxon>Rhodanobacteraceae</taxon>
        <taxon>Luteibacter</taxon>
    </lineage>
</organism>
<dbReference type="PRINTS" id="PR00344">
    <property type="entry name" value="BCTRLSENSOR"/>
</dbReference>
<dbReference type="SMART" id="SM00388">
    <property type="entry name" value="HisKA"/>
    <property type="match status" value="1"/>
</dbReference>
<dbReference type="InterPro" id="IPR000700">
    <property type="entry name" value="PAS-assoc_C"/>
</dbReference>
<dbReference type="PANTHER" id="PTHR45339">
    <property type="entry name" value="HYBRID SIGNAL TRANSDUCTION HISTIDINE KINASE J"/>
    <property type="match status" value="1"/>
</dbReference>
<evidence type="ECO:0000256" key="4">
    <source>
        <dbReference type="PROSITE-ProRule" id="PRU00169"/>
    </source>
</evidence>
<evidence type="ECO:0000256" key="2">
    <source>
        <dbReference type="ARBA" id="ARBA00012438"/>
    </source>
</evidence>
<dbReference type="InterPro" id="IPR036097">
    <property type="entry name" value="HisK_dim/P_sf"/>
</dbReference>
<keyword evidence="5" id="KW-1133">Transmembrane helix</keyword>
<dbReference type="SUPFAM" id="SSF55874">
    <property type="entry name" value="ATPase domain of HSP90 chaperone/DNA topoisomerase II/histidine kinase"/>
    <property type="match status" value="1"/>
</dbReference>
<dbReference type="InterPro" id="IPR011006">
    <property type="entry name" value="CheY-like_superfamily"/>
</dbReference>
<dbReference type="Gene3D" id="3.30.450.20">
    <property type="entry name" value="PAS domain"/>
    <property type="match status" value="2"/>
</dbReference>
<feature type="domain" description="Histidine kinase" evidence="6">
    <location>
        <begin position="348"/>
        <end position="569"/>
    </location>
</feature>
<evidence type="ECO:0000259" key="7">
    <source>
        <dbReference type="PROSITE" id="PS50110"/>
    </source>
</evidence>
<keyword evidence="3 4" id="KW-0597">Phosphoprotein</keyword>
<dbReference type="SUPFAM" id="SSF47384">
    <property type="entry name" value="Homodimeric domain of signal transducing histidine kinase"/>
    <property type="match status" value="1"/>
</dbReference>
<dbReference type="EC" id="2.7.13.3" evidence="2"/>
<feature type="domain" description="Response regulatory" evidence="7">
    <location>
        <begin position="719"/>
        <end position="839"/>
    </location>
</feature>
<proteinExistence type="predicted"/>
<dbReference type="InterPro" id="IPR036641">
    <property type="entry name" value="HPT_dom_sf"/>
</dbReference>
<dbReference type="EMBL" id="JAUSSK010000001">
    <property type="protein sequence ID" value="MDQ0008250.1"/>
    <property type="molecule type" value="Genomic_DNA"/>
</dbReference>
<dbReference type="InterPro" id="IPR035965">
    <property type="entry name" value="PAS-like_dom_sf"/>
</dbReference>
<evidence type="ECO:0000256" key="1">
    <source>
        <dbReference type="ARBA" id="ARBA00000085"/>
    </source>
</evidence>
<dbReference type="Pfam" id="PF00072">
    <property type="entry name" value="Response_reg"/>
    <property type="match status" value="1"/>
</dbReference>
<dbReference type="PROSITE" id="PS50110">
    <property type="entry name" value="RESPONSE_REGULATORY"/>
    <property type="match status" value="1"/>
</dbReference>
<dbReference type="SMART" id="SM00387">
    <property type="entry name" value="HATPase_c"/>
    <property type="match status" value="1"/>
</dbReference>
<dbReference type="SUPFAM" id="SSF55785">
    <property type="entry name" value="PYP-like sensor domain (PAS domain)"/>
    <property type="match status" value="2"/>
</dbReference>
<dbReference type="CDD" id="cd16922">
    <property type="entry name" value="HATPase_EvgS-ArcB-TorS-like"/>
    <property type="match status" value="1"/>
</dbReference>
<keyword evidence="10" id="KW-1185">Reference proteome</keyword>
<dbReference type="CDD" id="cd17546">
    <property type="entry name" value="REC_hyHK_CKI1_RcsC-like"/>
    <property type="match status" value="1"/>
</dbReference>
<dbReference type="Pfam" id="PF02518">
    <property type="entry name" value="HATPase_c"/>
    <property type="match status" value="1"/>
</dbReference>
<dbReference type="CDD" id="cd00082">
    <property type="entry name" value="HisKA"/>
    <property type="match status" value="1"/>
</dbReference>
<name>A0ABT9STD6_9GAMM</name>
<dbReference type="SUPFAM" id="SSF52172">
    <property type="entry name" value="CheY-like"/>
    <property type="match status" value="1"/>
</dbReference>
<dbReference type="PROSITE" id="PS50113">
    <property type="entry name" value="PAC"/>
    <property type="match status" value="1"/>
</dbReference>
<evidence type="ECO:0000313" key="10">
    <source>
        <dbReference type="Proteomes" id="UP001237737"/>
    </source>
</evidence>
<evidence type="ECO:0000259" key="8">
    <source>
        <dbReference type="PROSITE" id="PS50113"/>
    </source>
</evidence>
<dbReference type="SUPFAM" id="SSF47226">
    <property type="entry name" value="Histidine-containing phosphotransfer domain, HPT domain"/>
    <property type="match status" value="1"/>
</dbReference>
<dbReference type="InterPro" id="IPR003661">
    <property type="entry name" value="HisK_dim/P_dom"/>
</dbReference>
<dbReference type="InterPro" id="IPR003594">
    <property type="entry name" value="HATPase_dom"/>
</dbReference>
<dbReference type="Gene3D" id="1.10.287.130">
    <property type="match status" value="1"/>
</dbReference>
<dbReference type="InterPro" id="IPR004358">
    <property type="entry name" value="Sig_transdc_His_kin-like_C"/>
</dbReference>
<dbReference type="Proteomes" id="UP001237737">
    <property type="component" value="Unassembled WGS sequence"/>
</dbReference>
<evidence type="ECO:0000259" key="6">
    <source>
        <dbReference type="PROSITE" id="PS50109"/>
    </source>
</evidence>
<reference evidence="9 10" key="1">
    <citation type="submission" date="2023-07" db="EMBL/GenBank/DDBJ databases">
        <title>Sorghum-associated microbial communities from plants grown in Nebraska, USA.</title>
        <authorList>
            <person name="Schachtman D."/>
        </authorList>
    </citation>
    <scope>NUCLEOTIDE SEQUENCE [LARGE SCALE GENOMIC DNA]</scope>
    <source>
        <strain evidence="9 10">CC60</strain>
    </source>
</reference>
<keyword evidence="5" id="KW-0812">Transmembrane</keyword>
<evidence type="ECO:0000256" key="5">
    <source>
        <dbReference type="SAM" id="Phobius"/>
    </source>
</evidence>
<feature type="transmembrane region" description="Helical" evidence="5">
    <location>
        <begin position="48"/>
        <end position="68"/>
    </location>
</feature>
<dbReference type="InterPro" id="IPR005467">
    <property type="entry name" value="His_kinase_dom"/>
</dbReference>
<dbReference type="SMART" id="SM00448">
    <property type="entry name" value="REC"/>
    <property type="match status" value="1"/>
</dbReference>
<dbReference type="InterPro" id="IPR001789">
    <property type="entry name" value="Sig_transdc_resp-reg_receiver"/>
</dbReference>
<sequence>MNSVSTAASRSDMPTTLPHLLPGIATFDASYGVTWINNQATPISATTLVLAVLLILVAVVAMGLAWLLQAHVSKARRLHEELLAQRSFSEGALDALLAPVAIHDLDGRIVGTNAYYRQHPAAAEAMTAAILSEGFGGTADGHDPREIDYTFDDGMPRQALLWNRPILTESGQLVGSIGILIDVTAFRDAERAARITDLGLRDIVQQIPVVVFTILRDTQGVRHLTFSAGDARALFGLELVDLLGTGDVLHEHVLQGRIHPDDMASFGRLIFPATTDPGQRSLDFRAFGRDGLRWIRATLATQQLPDGSVRLIGYFIDTTELNARNEALRIARDVAERASKAKADFLATMSHEIRTPMNGVIGMLELLGRTPIDAEQRELLRAVEDSADVLLQVLNDILDFSKLEAGDLRLDETPFDPRVLVDNVISVMAARAQTKGLGIHIAIDATVAGILRGDSVRLRQILLNLLSNAIKFTERGSIAVRMVVLGDESDRQHLRISVTDTGIGIPGEKQATLFKPFTQAEASTSRRYGGTGLGLAICRHLVELMGGAVELSSEPGVGTTVGVEVRLSVVRREVVAPAGLHGRHAVVRIGSAETARSLSEHLKSLGMTVEQAMPSQALREGMAASLLFIDPADKDSESLISAHVIAITGDAGPSTVGDDRVPLSANPLKWQSLVRACLVALELRDETLQETGEGLSSGAIADSDPLPLFLAGVPVDRGHILVAEDHPVSQKLILRQLAILGLSCEVVDNGRDALEALIGNEYAMLLTDCNMPLMSGYELAMAWRQYEAETGRQRRLPILAMTANALAGEAVRVRNAGMDDTLSKPLQLLPLSQKIRQWLPEQPASARAHIPHASDAVQLARLTGGNEEAGLYAEMLQAFSSASRDDLLELHRCVEMDDAAAASLSLHRLLGALQLFNDGALLSQGKQLLESLHTEQANDALSQLPGFALEVETLLSGLNNQLAE</sequence>
<dbReference type="Gene3D" id="3.40.50.2300">
    <property type="match status" value="1"/>
</dbReference>
<evidence type="ECO:0000313" key="9">
    <source>
        <dbReference type="EMBL" id="MDQ0008250.1"/>
    </source>
</evidence>
<dbReference type="PROSITE" id="PS50109">
    <property type="entry name" value="HIS_KIN"/>
    <property type="match status" value="1"/>
</dbReference>
<dbReference type="Pfam" id="PF00512">
    <property type="entry name" value="HisKA"/>
    <property type="match status" value="1"/>
</dbReference>
<dbReference type="PANTHER" id="PTHR45339:SF5">
    <property type="entry name" value="HISTIDINE KINASE"/>
    <property type="match status" value="1"/>
</dbReference>
<comment type="caution">
    <text evidence="9">The sequence shown here is derived from an EMBL/GenBank/DDBJ whole genome shotgun (WGS) entry which is preliminary data.</text>
</comment>
<dbReference type="Gene3D" id="3.30.565.10">
    <property type="entry name" value="Histidine kinase-like ATPase, C-terminal domain"/>
    <property type="match status" value="1"/>
</dbReference>
<dbReference type="InterPro" id="IPR036890">
    <property type="entry name" value="HATPase_C_sf"/>
</dbReference>
<gene>
    <name evidence="9" type="ORF">J2T07_000409</name>
</gene>
<keyword evidence="5" id="KW-0472">Membrane</keyword>
<feature type="domain" description="PAC" evidence="8">
    <location>
        <begin position="143"/>
        <end position="195"/>
    </location>
</feature>
<protein>
    <recommendedName>
        <fullName evidence="2">histidine kinase</fullName>
        <ecNumber evidence="2">2.7.13.3</ecNumber>
    </recommendedName>
</protein>
<evidence type="ECO:0000256" key="3">
    <source>
        <dbReference type="ARBA" id="ARBA00022553"/>
    </source>
</evidence>
<comment type="catalytic activity">
    <reaction evidence="1">
        <text>ATP + protein L-histidine = ADP + protein N-phospho-L-histidine.</text>
        <dbReference type="EC" id="2.7.13.3"/>
    </reaction>
</comment>